<dbReference type="GO" id="GO:0006888">
    <property type="term" value="P:endoplasmic reticulum to Golgi vesicle-mediated transport"/>
    <property type="evidence" value="ECO:0007669"/>
    <property type="project" value="TreeGrafter"/>
</dbReference>
<comment type="caution">
    <text evidence="3">The sequence shown here is derived from an EMBL/GenBank/DDBJ whole genome shotgun (WGS) entry which is preliminary data.</text>
</comment>
<dbReference type="GO" id="GO:0005802">
    <property type="term" value="C:trans-Golgi network"/>
    <property type="evidence" value="ECO:0007669"/>
    <property type="project" value="TreeGrafter"/>
</dbReference>
<dbReference type="PANTHER" id="PTHR12817">
    <property type="entry name" value="TRAFFICKING PROTEIN PARTICLE COMPLEX SUBUNIT 6B"/>
    <property type="match status" value="1"/>
</dbReference>
<dbReference type="OrthoDB" id="941624at2759"/>
<organism evidence="3 4">
    <name type="scientific">Pocillopora damicornis</name>
    <name type="common">Cauliflower coral</name>
    <name type="synonym">Millepora damicornis</name>
    <dbReference type="NCBI Taxonomy" id="46731"/>
    <lineage>
        <taxon>Eukaryota</taxon>
        <taxon>Metazoa</taxon>
        <taxon>Cnidaria</taxon>
        <taxon>Anthozoa</taxon>
        <taxon>Hexacorallia</taxon>
        <taxon>Scleractinia</taxon>
        <taxon>Astrocoeniina</taxon>
        <taxon>Pocilloporidae</taxon>
        <taxon>Pocillopora</taxon>
    </lineage>
</organism>
<reference evidence="3 4" key="1">
    <citation type="journal article" date="2018" name="Sci. Rep.">
        <title>Comparative analysis of the Pocillopora damicornis genome highlights role of immune system in coral evolution.</title>
        <authorList>
            <person name="Cunning R."/>
            <person name="Bay R.A."/>
            <person name="Gillette P."/>
            <person name="Baker A.C."/>
            <person name="Traylor-Knowles N."/>
        </authorList>
    </citation>
    <scope>NUCLEOTIDE SEQUENCE [LARGE SCALE GENOMIC DNA]</scope>
    <source>
        <strain evidence="3">RSMAS</strain>
        <tissue evidence="3">Whole animal</tissue>
    </source>
</reference>
<protein>
    <recommendedName>
        <fullName evidence="5">Trafficking protein particle complex subunit 6B</fullName>
    </recommendedName>
</protein>
<evidence type="ECO:0000256" key="1">
    <source>
        <dbReference type="ARBA" id="ARBA00004222"/>
    </source>
</evidence>
<evidence type="ECO:0000313" key="3">
    <source>
        <dbReference type="EMBL" id="RMX47083.1"/>
    </source>
</evidence>
<dbReference type="GO" id="GO:0030008">
    <property type="term" value="C:TRAPP complex"/>
    <property type="evidence" value="ECO:0007669"/>
    <property type="project" value="TreeGrafter"/>
</dbReference>
<dbReference type="Pfam" id="PF04051">
    <property type="entry name" value="TRAPP"/>
    <property type="match status" value="1"/>
</dbReference>
<gene>
    <name evidence="3" type="ORF">pdam_00017004</name>
</gene>
<dbReference type="GO" id="GO:0005801">
    <property type="term" value="C:cis-Golgi network"/>
    <property type="evidence" value="ECO:0007669"/>
    <property type="project" value="TreeGrafter"/>
</dbReference>
<dbReference type="PANTHER" id="PTHR12817:SF0">
    <property type="entry name" value="GEO08327P1"/>
    <property type="match status" value="1"/>
</dbReference>
<dbReference type="AlphaFoldDB" id="A0A3M6U080"/>
<dbReference type="InterPro" id="IPR024096">
    <property type="entry name" value="NO_sig/Golgi_transp_ligand-bd"/>
</dbReference>
<dbReference type="Gene3D" id="3.30.1380.20">
    <property type="entry name" value="Trafficking protein particle complex subunit 3"/>
    <property type="match status" value="1"/>
</dbReference>
<dbReference type="Proteomes" id="UP000275408">
    <property type="component" value="Unassembled WGS sequence"/>
</dbReference>
<dbReference type="InterPro" id="IPR007194">
    <property type="entry name" value="TRAPP_component"/>
</dbReference>
<comment type="subcellular location">
    <subcellularLocation>
        <location evidence="1">Golgi apparatus</location>
        <location evidence="1">cis-Golgi network</location>
    </subcellularLocation>
</comment>
<proteinExistence type="inferred from homology"/>
<dbReference type="STRING" id="46731.A0A3M6U080"/>
<dbReference type="InterPro" id="IPR037992">
    <property type="entry name" value="TRAPPC6/Trs33"/>
</dbReference>
<keyword evidence="4" id="KW-1185">Reference proteome</keyword>
<dbReference type="EMBL" id="RCHS01002501">
    <property type="protein sequence ID" value="RMX47083.1"/>
    <property type="molecule type" value="Genomic_DNA"/>
</dbReference>
<dbReference type="FunFam" id="3.30.1380.20:FF:000008">
    <property type="entry name" value="trafficking protein particle complex subunit 6B"/>
    <property type="match status" value="1"/>
</dbReference>
<name>A0A3M6U080_POCDA</name>
<evidence type="ECO:0008006" key="5">
    <source>
        <dbReference type="Google" id="ProtNLM"/>
    </source>
</evidence>
<feature type="non-terminal residue" evidence="3">
    <location>
        <position position="1"/>
    </location>
</feature>
<dbReference type="SUPFAM" id="SSF111126">
    <property type="entry name" value="Ligand-binding domain in the NO signalling and Golgi transport"/>
    <property type="match status" value="1"/>
</dbReference>
<dbReference type="CDD" id="cd14944">
    <property type="entry name" value="TRAPPC6A_Trs33"/>
    <property type="match status" value="1"/>
</dbReference>
<comment type="similarity">
    <text evidence="2">Belongs to the TRAPP small subunits family. BET3 subfamily.</text>
</comment>
<accession>A0A3M6U080</accession>
<sequence length="218" mass="24884">PFLGCKEMADVESLFEFVHMEIVAYFLNKPGKNVDNDVIQNLERLGFGVGQRLVERFTKDSGRFKDELEIMKYICKDFWTAVYKKQIDNLRTNHQGTYVLQDNNFQLLTQMSDGKQYTEDAPKFLAFPCGLIRGALSNLGLSCSVSADVLSMPKCKLSSLHLHCGKVNFKLSFQNHSNDFTETHILKVSSLNGRRDFFFLKTGDTPALYVRTCNIDKL</sequence>
<evidence type="ECO:0000256" key="2">
    <source>
        <dbReference type="ARBA" id="ARBA00006218"/>
    </source>
</evidence>
<evidence type="ECO:0000313" key="4">
    <source>
        <dbReference type="Proteomes" id="UP000275408"/>
    </source>
</evidence>